<dbReference type="InterPro" id="IPR036034">
    <property type="entry name" value="PDZ_sf"/>
</dbReference>
<dbReference type="Gene3D" id="1.10.390.10">
    <property type="entry name" value="Neutral Protease Domain 2"/>
    <property type="match status" value="1"/>
</dbReference>
<evidence type="ECO:0000313" key="2">
    <source>
        <dbReference type="EMBL" id="MCU7554214.1"/>
    </source>
</evidence>
<dbReference type="SUPFAM" id="SSF50156">
    <property type="entry name" value="PDZ domain-like"/>
    <property type="match status" value="1"/>
</dbReference>
<comment type="caution">
    <text evidence="2">The sequence shown here is derived from an EMBL/GenBank/DDBJ whole genome shotgun (WGS) entry which is preliminary data.</text>
</comment>
<dbReference type="Pfam" id="PF17899">
    <property type="entry name" value="Peptidase_M61_N"/>
    <property type="match status" value="1"/>
</dbReference>
<name>A0ABT2VMB7_9ALTE</name>
<dbReference type="SMART" id="SM00228">
    <property type="entry name" value="PDZ"/>
    <property type="match status" value="1"/>
</dbReference>
<dbReference type="InterPro" id="IPR027268">
    <property type="entry name" value="Peptidase_M4/M1_CTD_sf"/>
</dbReference>
<dbReference type="PIRSF" id="PIRSF016493">
    <property type="entry name" value="Glycyl_aminpptds"/>
    <property type="match status" value="1"/>
</dbReference>
<dbReference type="InterPro" id="IPR001478">
    <property type="entry name" value="PDZ"/>
</dbReference>
<dbReference type="Pfam" id="PF13180">
    <property type="entry name" value="PDZ_2"/>
    <property type="match status" value="1"/>
</dbReference>
<gene>
    <name evidence="2" type="ORF">OCL06_06360</name>
</gene>
<dbReference type="Gene3D" id="2.30.42.10">
    <property type="match status" value="1"/>
</dbReference>
<keyword evidence="3" id="KW-1185">Reference proteome</keyword>
<dbReference type="Gene3D" id="2.60.40.3650">
    <property type="match status" value="1"/>
</dbReference>
<dbReference type="InterPro" id="IPR024191">
    <property type="entry name" value="Peptidase_M61"/>
</dbReference>
<evidence type="ECO:0000313" key="3">
    <source>
        <dbReference type="Proteomes" id="UP001209257"/>
    </source>
</evidence>
<proteinExistence type="predicted"/>
<dbReference type="SUPFAM" id="SSF55486">
    <property type="entry name" value="Metalloproteases ('zincins'), catalytic domain"/>
    <property type="match status" value="1"/>
</dbReference>
<dbReference type="Proteomes" id="UP001209257">
    <property type="component" value="Unassembled WGS sequence"/>
</dbReference>
<dbReference type="Pfam" id="PF05299">
    <property type="entry name" value="Peptidase_M61"/>
    <property type="match status" value="1"/>
</dbReference>
<evidence type="ECO:0000259" key="1">
    <source>
        <dbReference type="SMART" id="SM00228"/>
    </source>
</evidence>
<accession>A0ABT2VMB7</accession>
<organism evidence="2 3">
    <name type="scientific">Alteromonas salexigens</name>
    <dbReference type="NCBI Taxonomy" id="2982530"/>
    <lineage>
        <taxon>Bacteria</taxon>
        <taxon>Pseudomonadati</taxon>
        <taxon>Pseudomonadota</taxon>
        <taxon>Gammaproteobacteria</taxon>
        <taxon>Alteromonadales</taxon>
        <taxon>Alteromonadaceae</taxon>
        <taxon>Alteromonas/Salinimonas group</taxon>
        <taxon>Alteromonas</taxon>
    </lineage>
</organism>
<feature type="domain" description="PDZ" evidence="1">
    <location>
        <begin position="495"/>
        <end position="563"/>
    </location>
</feature>
<dbReference type="InterPro" id="IPR007963">
    <property type="entry name" value="Peptidase_M61_catalytic"/>
</dbReference>
<protein>
    <submittedName>
        <fullName evidence="2">PDZ domain-containing protein</fullName>
    </submittedName>
</protein>
<dbReference type="RefSeq" id="WP_262992896.1">
    <property type="nucleotide sequence ID" value="NZ_JAOTJC010000006.1"/>
</dbReference>
<dbReference type="InterPro" id="IPR040756">
    <property type="entry name" value="Peptidase_M61_N"/>
</dbReference>
<sequence length="598" mass="67478">MLTKPDTLSYALAVSAQQPHTFDVSVTIPSHQTDTLTLTLPAWIPGSYMIRDFARNITALAATTADGNIVSSTKTDKQTWQINAGGQAVTVNYSVYAYDLSVRSAFINDEYAFCNGTSVFLKVSGMDDVPCTLTLTKPAHKPAWQIETSMPNLEDRDNTLHFQCEDYDELIDHPIFIGECSRLVFTENGVEFVMLFSGTTDIDIDRVCRDLAPVCRHHMRLFGDPQPVERYVFMTLLSDTGFGGLEHRSSTALLFPRFDLPLNGDPLEKTDAYITFLSLCSHELFHTWHVKRIKPDVMVKPDLLSETYTEQLWIYEGFTSFYDDLTLARVGLITPEKYLDIVAQNNSRLLVNAGRFKQSAAQSSFDAWTRFYKQDASATNQIVSYYTKGGIIALGLDLLIREQSNHKHSLDDVMRVLWTDYGREIKGTPDEVITTICQHHFNIDVSDYLNDVVYHTRDVPLDALLHTMGVTQQLRQKVQFDDKGGRATSDKRINRAFGAVMKNLETGVLIQVVRENTPAAKAGLQVNDKLLAVEDYVVTSPLVQRMLDATSKKTLKLLVLREGRVVTLELPVTEAEYEVCQFTITDTDKFQRWLNTNG</sequence>
<reference evidence="3" key="1">
    <citation type="submission" date="2023-07" db="EMBL/GenBank/DDBJ databases">
        <title>Study on multiphase classification of strain Alteromonas salexigens isolated from the Yellow Sea.</title>
        <authorList>
            <person name="Sun L."/>
        </authorList>
    </citation>
    <scope>NUCLEOTIDE SEQUENCE [LARGE SCALE GENOMIC DNA]</scope>
    <source>
        <strain evidence="3">ASW11-19</strain>
    </source>
</reference>
<dbReference type="EMBL" id="JAOTJC010000006">
    <property type="protein sequence ID" value="MCU7554214.1"/>
    <property type="molecule type" value="Genomic_DNA"/>
</dbReference>